<evidence type="ECO:0000256" key="1">
    <source>
        <dbReference type="SAM" id="MobiDB-lite"/>
    </source>
</evidence>
<dbReference type="Proteomes" id="UP000507245">
    <property type="component" value="Unassembled WGS sequence"/>
</dbReference>
<accession>A0A6J5XA34</accession>
<evidence type="ECO:0000313" key="3">
    <source>
        <dbReference type="Proteomes" id="UP000507245"/>
    </source>
</evidence>
<protein>
    <submittedName>
        <fullName evidence="2">Uncharacterized protein</fullName>
    </submittedName>
</protein>
<evidence type="ECO:0000313" key="2">
    <source>
        <dbReference type="EMBL" id="CAB4307718.1"/>
    </source>
</evidence>
<name>A0A6J5XA34_PRUAR</name>
<feature type="region of interest" description="Disordered" evidence="1">
    <location>
        <begin position="1"/>
        <end position="35"/>
    </location>
</feature>
<proteinExistence type="predicted"/>
<dbReference type="EMBL" id="CAEKKB010000004">
    <property type="protein sequence ID" value="CAB4307718.1"/>
    <property type="molecule type" value="Genomic_DNA"/>
</dbReference>
<keyword evidence="3" id="KW-1185">Reference proteome</keyword>
<dbReference type="AlphaFoldDB" id="A0A6J5XA34"/>
<organism evidence="2 3">
    <name type="scientific">Prunus armeniaca</name>
    <name type="common">Apricot</name>
    <name type="synonym">Armeniaca vulgaris</name>
    <dbReference type="NCBI Taxonomy" id="36596"/>
    <lineage>
        <taxon>Eukaryota</taxon>
        <taxon>Viridiplantae</taxon>
        <taxon>Streptophyta</taxon>
        <taxon>Embryophyta</taxon>
        <taxon>Tracheophyta</taxon>
        <taxon>Spermatophyta</taxon>
        <taxon>Magnoliopsida</taxon>
        <taxon>eudicotyledons</taxon>
        <taxon>Gunneridae</taxon>
        <taxon>Pentapetalae</taxon>
        <taxon>rosids</taxon>
        <taxon>fabids</taxon>
        <taxon>Rosales</taxon>
        <taxon>Rosaceae</taxon>
        <taxon>Amygdaloideae</taxon>
        <taxon>Amygdaleae</taxon>
        <taxon>Prunus</taxon>
    </lineage>
</organism>
<sequence length="72" mass="7625">MKRNPRESAATSPASHHDSCWSKCGGGDGSQSSDQELALSRAVDAMALSTLSMDKDLESSQSKKESIVKIGK</sequence>
<reference evidence="3" key="1">
    <citation type="journal article" date="2020" name="Genome Biol.">
        <title>Gamete binning: chromosome-level and haplotype-resolved genome assembly enabled by high-throughput single-cell sequencing of gamete genomes.</title>
        <authorList>
            <person name="Campoy J.A."/>
            <person name="Sun H."/>
            <person name="Goel M."/>
            <person name="Jiao W.-B."/>
            <person name="Folz-Donahue K."/>
            <person name="Wang N."/>
            <person name="Rubio M."/>
            <person name="Liu C."/>
            <person name="Kukat C."/>
            <person name="Ruiz D."/>
            <person name="Huettel B."/>
            <person name="Schneeberger K."/>
        </authorList>
    </citation>
    <scope>NUCLEOTIDE SEQUENCE [LARGE SCALE GENOMIC DNA]</scope>
    <source>
        <strain evidence="3">cv. Rojo Pasion</strain>
    </source>
</reference>
<gene>
    <name evidence="2" type="ORF">ORAREDHAP_LOCUS26565</name>
</gene>